<protein>
    <recommendedName>
        <fullName evidence="2">Tail fiber assembly protein</fullName>
    </recommendedName>
</protein>
<comment type="caution">
    <text evidence="1">The sequence shown here is derived from an EMBL/GenBank/DDBJ whole genome shotgun (WGS) entry which is preliminary data.</text>
</comment>
<gene>
    <name evidence="1" type="ORF">DLM21_07065</name>
</gene>
<proteinExistence type="predicted"/>
<sequence length="162" mass="18310">MSLSIESFSNIKNPKFADDSGYQIDITVDIESIGTNIPFTASFGDSESYGHQLYEAALNGEYGEVAPYIVGADTVEQVEYNARSVRNSFIANTDAMTIPDYTINDEYLTDEQRQELLDTRLAFKKWPETENWPNVPLPEVPDWIINELVKKGLSVPQWTYNG</sequence>
<organism evidence="1">
    <name type="scientific">Salmonella enterica subsp. enterica serovar Cardoner</name>
    <dbReference type="NCBI Taxonomy" id="2564309"/>
    <lineage>
        <taxon>Bacteria</taxon>
        <taxon>Pseudomonadati</taxon>
        <taxon>Pseudomonadota</taxon>
        <taxon>Gammaproteobacteria</taxon>
        <taxon>Enterobacterales</taxon>
        <taxon>Enterobacteriaceae</taxon>
        <taxon>Salmonella</taxon>
    </lineage>
</organism>
<dbReference type="EMBL" id="AAHDIR010000004">
    <property type="protein sequence ID" value="EBU8204117.1"/>
    <property type="molecule type" value="Genomic_DNA"/>
</dbReference>
<name>A0A5V6PUM3_SALET</name>
<dbReference type="AlphaFoldDB" id="A0A5V6PUM3"/>
<accession>A0A5V6PUM3</accession>
<evidence type="ECO:0000313" key="1">
    <source>
        <dbReference type="EMBL" id="EBU8204117.1"/>
    </source>
</evidence>
<reference evidence="1" key="1">
    <citation type="submission" date="2018-05" db="EMBL/GenBank/DDBJ databases">
        <authorList>
            <person name="Ashton P.M."/>
            <person name="Dallman T."/>
            <person name="Nair S."/>
            <person name="De Pinna E."/>
            <person name="Peters T."/>
            <person name="Grant K."/>
        </authorList>
    </citation>
    <scope>NUCLEOTIDE SEQUENCE</scope>
    <source>
        <strain evidence="1">374031</strain>
    </source>
</reference>
<evidence type="ECO:0008006" key="2">
    <source>
        <dbReference type="Google" id="ProtNLM"/>
    </source>
</evidence>